<dbReference type="Gene3D" id="3.30.420.10">
    <property type="entry name" value="Ribonuclease H-like superfamily/Ribonuclease H"/>
    <property type="match status" value="1"/>
</dbReference>
<dbReference type="PANTHER" id="PTHR37984:SF5">
    <property type="entry name" value="PROTEIN NYNRIN-LIKE"/>
    <property type="match status" value="1"/>
</dbReference>
<dbReference type="AlphaFoldDB" id="A0A9Q3ENQ3"/>
<keyword evidence="1" id="KW-0694">RNA-binding</keyword>
<dbReference type="PANTHER" id="PTHR37984">
    <property type="entry name" value="PROTEIN CBG26694"/>
    <property type="match status" value="1"/>
</dbReference>
<dbReference type="SUPFAM" id="SSF53098">
    <property type="entry name" value="Ribonuclease H-like"/>
    <property type="match status" value="1"/>
</dbReference>
<reference evidence="3" key="1">
    <citation type="submission" date="2021-03" db="EMBL/GenBank/DDBJ databases">
        <title>Draft genome sequence of rust myrtle Austropuccinia psidii MF-1, a brazilian biotype.</title>
        <authorList>
            <person name="Quecine M.C."/>
            <person name="Pachon D.M.R."/>
            <person name="Bonatelli M.L."/>
            <person name="Correr F.H."/>
            <person name="Franceschini L.M."/>
            <person name="Leite T.F."/>
            <person name="Margarido G.R.A."/>
            <person name="Almeida C.A."/>
            <person name="Ferrarezi J.A."/>
            <person name="Labate C.A."/>
        </authorList>
    </citation>
    <scope>NUCLEOTIDE SEQUENCE</scope>
    <source>
        <strain evidence="3">MF-1</strain>
    </source>
</reference>
<dbReference type="InterPro" id="IPR012337">
    <property type="entry name" value="RNaseH-like_sf"/>
</dbReference>
<dbReference type="GO" id="GO:0005634">
    <property type="term" value="C:nucleus"/>
    <property type="evidence" value="ECO:0007669"/>
    <property type="project" value="UniProtKB-ARBA"/>
</dbReference>
<gene>
    <name evidence="3" type="ORF">O181_065316</name>
</gene>
<organism evidence="3 4">
    <name type="scientific">Austropuccinia psidii MF-1</name>
    <dbReference type="NCBI Taxonomy" id="1389203"/>
    <lineage>
        <taxon>Eukaryota</taxon>
        <taxon>Fungi</taxon>
        <taxon>Dikarya</taxon>
        <taxon>Basidiomycota</taxon>
        <taxon>Pucciniomycotina</taxon>
        <taxon>Pucciniomycetes</taxon>
        <taxon>Pucciniales</taxon>
        <taxon>Sphaerophragmiaceae</taxon>
        <taxon>Austropuccinia</taxon>
    </lineage>
</organism>
<dbReference type="GO" id="GO:0015074">
    <property type="term" value="P:DNA integration"/>
    <property type="evidence" value="ECO:0007669"/>
    <property type="project" value="InterPro"/>
</dbReference>
<dbReference type="InterPro" id="IPR001584">
    <property type="entry name" value="Integrase_cat-core"/>
</dbReference>
<dbReference type="OrthoDB" id="2273864at2759"/>
<proteinExistence type="predicted"/>
<evidence type="ECO:0000256" key="1">
    <source>
        <dbReference type="ARBA" id="ARBA00022884"/>
    </source>
</evidence>
<sequence length="231" mass="26204">MDWVTALPPGGDRSSNVCLVLADGWSKTPIFFPYHEDGTSMDTATIIWNIYVCHTGLFQNIISDRDPNFTSALWKNLHNLFGTKLSFSTDYHPQTDGLSEIMIQNLEDMIRILCSVGLEFKYSDGFTHYWCTLLPALEMAYETSIHSSTGKTPAILEKCWNPRIPYDTLEKDLVDINQIAQSFKIFLTRQDIMPTDACNILSNRQKKYGTKVISKLISNEEVDLGINCKTS</sequence>
<dbReference type="Proteomes" id="UP000765509">
    <property type="component" value="Unassembled WGS sequence"/>
</dbReference>
<evidence type="ECO:0000313" key="3">
    <source>
        <dbReference type="EMBL" id="MBW0525601.1"/>
    </source>
</evidence>
<dbReference type="GO" id="GO:0003723">
    <property type="term" value="F:RNA binding"/>
    <property type="evidence" value="ECO:0007669"/>
    <property type="project" value="UniProtKB-KW"/>
</dbReference>
<accession>A0A9Q3ENQ3</accession>
<comment type="caution">
    <text evidence="3">The sequence shown here is derived from an EMBL/GenBank/DDBJ whole genome shotgun (WGS) entry which is preliminary data.</text>
</comment>
<dbReference type="InterPro" id="IPR050951">
    <property type="entry name" value="Retrovirus_Pol_polyprotein"/>
</dbReference>
<evidence type="ECO:0000313" key="4">
    <source>
        <dbReference type="Proteomes" id="UP000765509"/>
    </source>
</evidence>
<dbReference type="PROSITE" id="PS50994">
    <property type="entry name" value="INTEGRASE"/>
    <property type="match status" value="1"/>
</dbReference>
<name>A0A9Q3ENQ3_9BASI</name>
<keyword evidence="4" id="KW-1185">Reference proteome</keyword>
<feature type="domain" description="Integrase catalytic" evidence="2">
    <location>
        <begin position="1"/>
        <end position="161"/>
    </location>
</feature>
<protein>
    <recommendedName>
        <fullName evidence="2">Integrase catalytic domain-containing protein</fullName>
    </recommendedName>
</protein>
<evidence type="ECO:0000259" key="2">
    <source>
        <dbReference type="PROSITE" id="PS50994"/>
    </source>
</evidence>
<dbReference type="InterPro" id="IPR036397">
    <property type="entry name" value="RNaseH_sf"/>
</dbReference>
<dbReference type="EMBL" id="AVOT02031934">
    <property type="protein sequence ID" value="MBW0525601.1"/>
    <property type="molecule type" value="Genomic_DNA"/>
</dbReference>